<accession>A0A452HEW9</accession>
<sequence>WDRGGAARNYSSRRLGLAEKKSFPAFSGPKDFSIWNEFVQRKKVFFLTSRRSYCC</sequence>
<evidence type="ECO:0000313" key="2">
    <source>
        <dbReference type="Proteomes" id="UP000291020"/>
    </source>
</evidence>
<reference evidence="1" key="2">
    <citation type="submission" date="2025-08" db="UniProtKB">
        <authorList>
            <consortium name="Ensembl"/>
        </authorList>
    </citation>
    <scope>IDENTIFICATION</scope>
</reference>
<organism evidence="1 2">
    <name type="scientific">Gopherus agassizii</name>
    <name type="common">Agassiz's desert tortoise</name>
    <dbReference type="NCBI Taxonomy" id="38772"/>
    <lineage>
        <taxon>Eukaryota</taxon>
        <taxon>Metazoa</taxon>
        <taxon>Chordata</taxon>
        <taxon>Craniata</taxon>
        <taxon>Vertebrata</taxon>
        <taxon>Euteleostomi</taxon>
        <taxon>Archelosauria</taxon>
        <taxon>Testudinata</taxon>
        <taxon>Testudines</taxon>
        <taxon>Cryptodira</taxon>
        <taxon>Durocryptodira</taxon>
        <taxon>Testudinoidea</taxon>
        <taxon>Testudinidae</taxon>
        <taxon>Gopherus</taxon>
    </lineage>
</organism>
<reference evidence="2" key="1">
    <citation type="journal article" date="2017" name="PLoS ONE">
        <title>The Agassiz's desert tortoise genome provides a resource for the conservation of a threatened species.</title>
        <authorList>
            <person name="Tollis M."/>
            <person name="DeNardo D.F."/>
            <person name="Cornelius J.A."/>
            <person name="Dolby G.A."/>
            <person name="Edwards T."/>
            <person name="Henen B.T."/>
            <person name="Karl A.E."/>
            <person name="Murphy R.W."/>
            <person name="Kusumi K."/>
        </authorList>
    </citation>
    <scope>NUCLEOTIDE SEQUENCE [LARGE SCALE GENOMIC DNA]</scope>
</reference>
<protein>
    <submittedName>
        <fullName evidence="1">Uncharacterized protein</fullName>
    </submittedName>
</protein>
<dbReference type="Ensembl" id="ENSGAGT00000015303.1">
    <property type="protein sequence ID" value="ENSGAGP00000013370.1"/>
    <property type="gene ID" value="ENSGAGG00000010232.1"/>
</dbReference>
<proteinExistence type="predicted"/>
<reference evidence="1" key="3">
    <citation type="submission" date="2025-09" db="UniProtKB">
        <authorList>
            <consortium name="Ensembl"/>
        </authorList>
    </citation>
    <scope>IDENTIFICATION</scope>
</reference>
<dbReference type="Proteomes" id="UP000291020">
    <property type="component" value="Unassembled WGS sequence"/>
</dbReference>
<dbReference type="AlphaFoldDB" id="A0A452HEW9"/>
<name>A0A452HEW9_9SAUR</name>
<evidence type="ECO:0000313" key="1">
    <source>
        <dbReference type="Ensembl" id="ENSGAGP00000013370.1"/>
    </source>
</evidence>
<keyword evidence="2" id="KW-1185">Reference proteome</keyword>